<evidence type="ECO:0000313" key="1">
    <source>
        <dbReference type="EMBL" id="MCC2210732.1"/>
    </source>
</evidence>
<reference evidence="1 2" key="1">
    <citation type="submission" date="2021-10" db="EMBL/GenBank/DDBJ databases">
        <title>Anaerobic single-cell dispensing facilitates the cultivation of human gut bacteria.</title>
        <authorList>
            <person name="Afrizal A."/>
        </authorList>
    </citation>
    <scope>NUCLEOTIDE SEQUENCE [LARGE SCALE GENOMIC DNA]</scope>
    <source>
        <strain evidence="1 2">CLA-AA-H232</strain>
    </source>
</reference>
<comment type="caution">
    <text evidence="1">The sequence shown here is derived from an EMBL/GenBank/DDBJ whole genome shotgun (WGS) entry which is preliminary data.</text>
</comment>
<keyword evidence="2" id="KW-1185">Reference proteome</keyword>
<sequence>MNISEFFRITPDNIVQCVNYIVTLKTLKSVKYLDEGYDDPDNFDLTFEYFLNEEESDSYKTDYVDKHKLLSIQNVEKLNNPYTWMEGIKLRTDDPYTELAEIVQYGSKEAYEASLPQAQDEFNIDMDYRMSKMELGL</sequence>
<dbReference type="AlphaFoldDB" id="A0AAE3DYY5"/>
<organism evidence="1 2">
    <name type="scientific">Hominilimicola fabiformis</name>
    <dbReference type="NCBI Taxonomy" id="2885356"/>
    <lineage>
        <taxon>Bacteria</taxon>
        <taxon>Bacillati</taxon>
        <taxon>Bacillota</taxon>
        <taxon>Clostridia</taxon>
        <taxon>Eubacteriales</taxon>
        <taxon>Oscillospiraceae</taxon>
        <taxon>Hominilimicola</taxon>
    </lineage>
</organism>
<name>A0AAE3DYY5_9FIRM</name>
<dbReference type="EMBL" id="JAJEQM010000010">
    <property type="protein sequence ID" value="MCC2210732.1"/>
    <property type="molecule type" value="Genomic_DNA"/>
</dbReference>
<dbReference type="RefSeq" id="WP_147514559.1">
    <property type="nucleotide sequence ID" value="NZ_JAJEQM010000010.1"/>
</dbReference>
<evidence type="ECO:0000313" key="2">
    <source>
        <dbReference type="Proteomes" id="UP001198242"/>
    </source>
</evidence>
<gene>
    <name evidence="1" type="ORF">LKE05_08015</name>
</gene>
<protein>
    <submittedName>
        <fullName evidence="1">Uncharacterized protein</fullName>
    </submittedName>
</protein>
<dbReference type="Proteomes" id="UP001198242">
    <property type="component" value="Unassembled WGS sequence"/>
</dbReference>
<accession>A0AAE3DYY5</accession>
<proteinExistence type="predicted"/>